<dbReference type="EMBL" id="JAUJYO010000010">
    <property type="protein sequence ID" value="KAK1305519.1"/>
    <property type="molecule type" value="Genomic_DNA"/>
</dbReference>
<dbReference type="PANTHER" id="PTHR34190">
    <property type="entry name" value="EXPRESSED PROTEIN"/>
    <property type="match status" value="1"/>
</dbReference>
<reference evidence="2" key="2">
    <citation type="submission" date="2023-06" db="EMBL/GenBank/DDBJ databases">
        <authorList>
            <person name="Ma L."/>
            <person name="Liu K.-W."/>
            <person name="Li Z."/>
            <person name="Hsiao Y.-Y."/>
            <person name="Qi Y."/>
            <person name="Fu T."/>
            <person name="Tang G."/>
            <person name="Zhang D."/>
            <person name="Sun W.-H."/>
            <person name="Liu D.-K."/>
            <person name="Li Y."/>
            <person name="Chen G.-Z."/>
            <person name="Liu X.-D."/>
            <person name="Liao X.-Y."/>
            <person name="Jiang Y.-T."/>
            <person name="Yu X."/>
            <person name="Hao Y."/>
            <person name="Huang J."/>
            <person name="Zhao X.-W."/>
            <person name="Ke S."/>
            <person name="Chen Y.-Y."/>
            <person name="Wu W.-L."/>
            <person name="Hsu J.-L."/>
            <person name="Lin Y.-F."/>
            <person name="Huang M.-D."/>
            <person name="Li C.-Y."/>
            <person name="Huang L."/>
            <person name="Wang Z.-W."/>
            <person name="Zhao X."/>
            <person name="Zhong W.-Y."/>
            <person name="Peng D.-H."/>
            <person name="Ahmad S."/>
            <person name="Lan S."/>
            <person name="Zhang J.-S."/>
            <person name="Tsai W.-C."/>
            <person name="Van De Peer Y."/>
            <person name="Liu Z.-J."/>
        </authorList>
    </citation>
    <scope>NUCLEOTIDE SEQUENCE</scope>
    <source>
        <strain evidence="2">CP</strain>
        <tissue evidence="2">Leaves</tissue>
    </source>
</reference>
<organism evidence="2 3">
    <name type="scientific">Acorus calamus</name>
    <name type="common">Sweet flag</name>
    <dbReference type="NCBI Taxonomy" id="4465"/>
    <lineage>
        <taxon>Eukaryota</taxon>
        <taxon>Viridiplantae</taxon>
        <taxon>Streptophyta</taxon>
        <taxon>Embryophyta</taxon>
        <taxon>Tracheophyta</taxon>
        <taxon>Spermatophyta</taxon>
        <taxon>Magnoliopsida</taxon>
        <taxon>Liliopsida</taxon>
        <taxon>Acoraceae</taxon>
        <taxon>Acorus</taxon>
    </lineage>
</organism>
<evidence type="ECO:0000256" key="1">
    <source>
        <dbReference type="SAM" id="MobiDB-lite"/>
    </source>
</evidence>
<comment type="caution">
    <text evidence="2">The sequence shown here is derived from an EMBL/GenBank/DDBJ whole genome shotgun (WGS) entry which is preliminary data.</text>
</comment>
<reference evidence="2" key="1">
    <citation type="journal article" date="2023" name="Nat. Commun.">
        <title>Diploid and tetraploid genomes of Acorus and the evolution of monocots.</title>
        <authorList>
            <person name="Ma L."/>
            <person name="Liu K.W."/>
            <person name="Li Z."/>
            <person name="Hsiao Y.Y."/>
            <person name="Qi Y."/>
            <person name="Fu T."/>
            <person name="Tang G.D."/>
            <person name="Zhang D."/>
            <person name="Sun W.H."/>
            <person name="Liu D.K."/>
            <person name="Li Y."/>
            <person name="Chen G.Z."/>
            <person name="Liu X.D."/>
            <person name="Liao X.Y."/>
            <person name="Jiang Y.T."/>
            <person name="Yu X."/>
            <person name="Hao Y."/>
            <person name="Huang J."/>
            <person name="Zhao X.W."/>
            <person name="Ke S."/>
            <person name="Chen Y.Y."/>
            <person name="Wu W.L."/>
            <person name="Hsu J.L."/>
            <person name="Lin Y.F."/>
            <person name="Huang M.D."/>
            <person name="Li C.Y."/>
            <person name="Huang L."/>
            <person name="Wang Z.W."/>
            <person name="Zhao X."/>
            <person name="Zhong W.Y."/>
            <person name="Peng D.H."/>
            <person name="Ahmad S."/>
            <person name="Lan S."/>
            <person name="Zhang J.S."/>
            <person name="Tsai W.C."/>
            <person name="Van de Peer Y."/>
            <person name="Liu Z.J."/>
        </authorList>
    </citation>
    <scope>NUCLEOTIDE SEQUENCE</scope>
    <source>
        <strain evidence="2">CP</strain>
    </source>
</reference>
<accession>A0AAV9DX58</accession>
<feature type="compositionally biased region" description="Basic and acidic residues" evidence="1">
    <location>
        <begin position="108"/>
        <end position="133"/>
    </location>
</feature>
<gene>
    <name evidence="2" type="ORF">QJS10_CPA10g00016</name>
</gene>
<name>A0AAV9DX58_ACOCL</name>
<dbReference type="Proteomes" id="UP001180020">
    <property type="component" value="Unassembled WGS sequence"/>
</dbReference>
<evidence type="ECO:0000313" key="2">
    <source>
        <dbReference type="EMBL" id="KAK1305519.1"/>
    </source>
</evidence>
<dbReference type="AlphaFoldDB" id="A0AAV9DX58"/>
<keyword evidence="3" id="KW-1185">Reference proteome</keyword>
<feature type="region of interest" description="Disordered" evidence="1">
    <location>
        <begin position="79"/>
        <end position="186"/>
    </location>
</feature>
<feature type="compositionally biased region" description="Gly residues" evidence="1">
    <location>
        <begin position="135"/>
        <end position="144"/>
    </location>
</feature>
<protein>
    <submittedName>
        <fullName evidence="2">Uncharacterized protein</fullName>
    </submittedName>
</protein>
<evidence type="ECO:0000313" key="3">
    <source>
        <dbReference type="Proteomes" id="UP001180020"/>
    </source>
</evidence>
<feature type="compositionally biased region" description="Low complexity" evidence="1">
    <location>
        <begin position="82"/>
        <end position="94"/>
    </location>
</feature>
<feature type="compositionally biased region" description="Polar residues" evidence="1">
    <location>
        <begin position="146"/>
        <end position="155"/>
    </location>
</feature>
<feature type="compositionally biased region" description="Basic and acidic residues" evidence="1">
    <location>
        <begin position="159"/>
        <end position="174"/>
    </location>
</feature>
<sequence>MPVPQIAPPLPPIKLNQLEEKQRVPESYFAADLRRAAVNFGQRQCRSFSSALQEVHIKGTLMDRLRLLENRILQVGYELDKGSGSSSSTSTSAKSSDESTWMLNPKSCKSDDATPQHHGEIRGSPKKTGDRGFQRSGGGGGDGCGVSNQLQTNKSLSKKVKDTKDGCKTAEKKGSRSQNGKKRVDHSRTYKRWFGLGC</sequence>
<proteinExistence type="predicted"/>
<dbReference type="PANTHER" id="PTHR34190:SF9">
    <property type="entry name" value="BZIP DOMAIN-CONTAINING PROTEIN"/>
    <property type="match status" value="1"/>
</dbReference>